<feature type="compositionally biased region" description="Basic and acidic residues" evidence="2">
    <location>
        <begin position="402"/>
        <end position="415"/>
    </location>
</feature>
<dbReference type="Proteomes" id="UP000245647">
    <property type="component" value="Unassembled WGS sequence"/>
</dbReference>
<feature type="coiled-coil region" evidence="1">
    <location>
        <begin position="727"/>
        <end position="761"/>
    </location>
</feature>
<organism evidence="4 5">
    <name type="scientific">Pararcticibacter amylolyticus</name>
    <dbReference type="NCBI Taxonomy" id="2173175"/>
    <lineage>
        <taxon>Bacteria</taxon>
        <taxon>Pseudomonadati</taxon>
        <taxon>Bacteroidota</taxon>
        <taxon>Sphingobacteriia</taxon>
        <taxon>Sphingobacteriales</taxon>
        <taxon>Sphingobacteriaceae</taxon>
        <taxon>Pararcticibacter</taxon>
    </lineage>
</organism>
<dbReference type="Pfam" id="PF13476">
    <property type="entry name" value="AAA_23"/>
    <property type="match status" value="1"/>
</dbReference>
<dbReference type="AlphaFoldDB" id="A0A2U2PMC2"/>
<dbReference type="InterPro" id="IPR027417">
    <property type="entry name" value="P-loop_NTPase"/>
</dbReference>
<evidence type="ECO:0000256" key="2">
    <source>
        <dbReference type="SAM" id="MobiDB-lite"/>
    </source>
</evidence>
<gene>
    <name evidence="4" type="ORF">DDR33_00880</name>
</gene>
<dbReference type="PANTHER" id="PTHR32114:SF2">
    <property type="entry name" value="ABC TRANSPORTER ABCH.3"/>
    <property type="match status" value="1"/>
</dbReference>
<evidence type="ECO:0000256" key="1">
    <source>
        <dbReference type="SAM" id="Coils"/>
    </source>
</evidence>
<evidence type="ECO:0000259" key="3">
    <source>
        <dbReference type="Pfam" id="PF13476"/>
    </source>
</evidence>
<sequence>MKILAIRIKNLASLEGSTEIDFTQEPLCSAGIFAITGPTGAGKSTILDALCLALYNKTPRYIQAKETGIEVRDVEGSKIGQSDVRAILRDGTADGFAEVDFVGIDKDCYRASWSVRRARNKAEGALQSAEVSLRNLTKNTDIGGKKTDLLPEIERLVGLNFEQFRRSVLLPQGDFTAFLKADKDEKSSLLEKLTGTEVYSAISRRVHERHRDEVQKLRELNLKREGVETLSQEELDLLTKRKEEQENALREDEQQLMLLNKEIGWYQALAAIKAECDQADEVFKQALGEKQNAIVRQQRLRQVEQVQALRTWFDRMKVAGQQRTVRLAALTSLEKESGILHQEKERVALALKLAEEELALRIRQKDETLPLLQQARELDVRIREAASQLSKASEELQSAQKKKQEHDNQLGAKREEADKLKAELGKLELWKTENSSRQSIAENEAVIVSKLSDAQKQLDALQELSNAQEEIQEEFAVTEAGKTELEGQYAEGDRQLQEVLVWIEEELKALSSIQAEVLEDEKRKADAVVEELIAAEGQWNYLYKTIIAHAQLQASMEKNLRELDDNKNQFGELDRMFSTVQAQRDASLRMLQIAQQAVSKDVEALRSQLAAGEECPVCGSTEHPYVTSDRKLYDLLEEQKAEHERNEAAFASMLSRHGALQSACHQLEKLVAAQQKEIAAGELSLGTLRDAWTSLEIQRQCADIADTQKAGWLRERLNDKRALQERLQFQISTYNQKRQEIERLKSESAGQERRLSLLSDQVKDAGRKQISLEERKRVNYQNIDRINAELKDTERMLSPFFVFNTWFENWKASPQAFLERISVFSSQWKQKSEQSEQLSRQEALVSAAITGLLENSVHLTEEVETRLNAVSKLNAVFEELRKQRNLIFSGTSVSEAEAFLGNAIESARTALDGQIARVTRLETDSARLRALKEQAIENITSLEKQVEECSGEIGRWLSGYNSRNTPPLEQKTLEELLSLSIEWVESERSALKAIDDAVTRSGSIAEERRAAYASHQQQRLSLRDYEDLIQAEKDLKERIRGEQEECNGISFRLRQDQENKQRITSILHAVESQSGTVELWAKLYDVIGSADGKKFRQIAQEYTLDVLLSFANVHLEMLSSRYILQRIPHTLGLQVVDQDMGDEVRTVFSLSGGESFLVSLALALGLASLSSNRMKVESLFIDEGFGSLDPQTLNIAMDALERLYNQGRKVGVISHVQEMTERIPVQIRVSKQSSGKSLVEVL</sequence>
<evidence type="ECO:0000313" key="5">
    <source>
        <dbReference type="Proteomes" id="UP000245647"/>
    </source>
</evidence>
<dbReference type="InterPro" id="IPR038729">
    <property type="entry name" value="Rad50/SbcC_AAA"/>
</dbReference>
<dbReference type="GO" id="GO:0006302">
    <property type="term" value="P:double-strand break repair"/>
    <property type="evidence" value="ECO:0007669"/>
    <property type="project" value="InterPro"/>
</dbReference>
<reference evidence="4 5" key="1">
    <citation type="submission" date="2018-04" db="EMBL/GenBank/DDBJ databases">
        <title>Pedobacter chongqingensis sp. nov., isolated from a rottenly hemp rope.</title>
        <authorList>
            <person name="Cai Y."/>
        </authorList>
    </citation>
    <scope>NUCLEOTIDE SEQUENCE [LARGE SCALE GENOMIC DNA]</scope>
    <source>
        <strain evidence="4 5">FJ4-8</strain>
    </source>
</reference>
<name>A0A2U2PMC2_9SPHI</name>
<dbReference type="GO" id="GO:0016887">
    <property type="term" value="F:ATP hydrolysis activity"/>
    <property type="evidence" value="ECO:0007669"/>
    <property type="project" value="InterPro"/>
</dbReference>
<dbReference type="RefSeq" id="WP_109413873.1">
    <property type="nucleotide sequence ID" value="NZ_QEAS01000001.1"/>
</dbReference>
<keyword evidence="5" id="KW-1185">Reference proteome</keyword>
<feature type="domain" description="Rad50/SbcC-type AAA" evidence="3">
    <location>
        <begin position="6"/>
        <end position="263"/>
    </location>
</feature>
<protein>
    <recommendedName>
        <fullName evidence="3">Rad50/SbcC-type AAA domain-containing protein</fullName>
    </recommendedName>
</protein>
<dbReference type="SUPFAM" id="SSF52540">
    <property type="entry name" value="P-loop containing nucleoside triphosphate hydrolases"/>
    <property type="match status" value="2"/>
</dbReference>
<feature type="coiled-coil region" evidence="1">
    <location>
        <begin position="235"/>
        <end position="262"/>
    </location>
</feature>
<keyword evidence="1" id="KW-0175">Coiled coil</keyword>
<feature type="coiled-coil region" evidence="1">
    <location>
        <begin position="918"/>
        <end position="952"/>
    </location>
</feature>
<proteinExistence type="predicted"/>
<dbReference type="EMBL" id="QEAS01000001">
    <property type="protein sequence ID" value="PWG82454.1"/>
    <property type="molecule type" value="Genomic_DNA"/>
</dbReference>
<comment type="caution">
    <text evidence="4">The sequence shown here is derived from an EMBL/GenBank/DDBJ whole genome shotgun (WGS) entry which is preliminary data.</text>
</comment>
<dbReference type="OrthoDB" id="9795626at2"/>
<feature type="coiled-coil region" evidence="1">
    <location>
        <begin position="515"/>
        <end position="569"/>
    </location>
</feature>
<dbReference type="PANTHER" id="PTHR32114">
    <property type="entry name" value="ABC TRANSPORTER ABCH.3"/>
    <property type="match status" value="1"/>
</dbReference>
<dbReference type="Pfam" id="PF13558">
    <property type="entry name" value="SbcC_Walker_B"/>
    <property type="match status" value="1"/>
</dbReference>
<accession>A0A2U2PMC2</accession>
<evidence type="ECO:0000313" key="4">
    <source>
        <dbReference type="EMBL" id="PWG82454.1"/>
    </source>
</evidence>
<feature type="region of interest" description="Disordered" evidence="2">
    <location>
        <begin position="391"/>
        <end position="415"/>
    </location>
</feature>
<dbReference type="Gene3D" id="3.40.50.300">
    <property type="entry name" value="P-loop containing nucleotide triphosphate hydrolases"/>
    <property type="match status" value="2"/>
</dbReference>